<evidence type="ECO:0000313" key="12">
    <source>
        <dbReference type="Proteomes" id="UP000278081"/>
    </source>
</evidence>
<evidence type="ECO:0000256" key="3">
    <source>
        <dbReference type="ARBA" id="ARBA00022679"/>
    </source>
</evidence>
<evidence type="ECO:0000256" key="1">
    <source>
        <dbReference type="ARBA" id="ARBA00010203"/>
    </source>
</evidence>
<dbReference type="GO" id="GO:0003677">
    <property type="term" value="F:DNA binding"/>
    <property type="evidence" value="ECO:0007669"/>
    <property type="project" value="UniProtKB-KW"/>
</dbReference>
<dbReference type="GO" id="GO:0005737">
    <property type="term" value="C:cytoplasm"/>
    <property type="evidence" value="ECO:0007669"/>
    <property type="project" value="TreeGrafter"/>
</dbReference>
<dbReference type="GO" id="GO:0008170">
    <property type="term" value="F:N-methyltransferase activity"/>
    <property type="evidence" value="ECO:0007669"/>
    <property type="project" value="InterPro"/>
</dbReference>
<dbReference type="GO" id="GO:0009007">
    <property type="term" value="F:site-specific DNA-methyltransferase (adenine-specific) activity"/>
    <property type="evidence" value="ECO:0007669"/>
    <property type="project" value="UniProtKB-EC"/>
</dbReference>
<dbReference type="Gene3D" id="3.40.50.150">
    <property type="entry name" value="Vaccinia Virus protein VP39"/>
    <property type="match status" value="1"/>
</dbReference>
<keyword evidence="3 11" id="KW-0808">Transferase</keyword>
<dbReference type="SUPFAM" id="SSF53335">
    <property type="entry name" value="S-adenosyl-L-methionine-dependent methyltransferases"/>
    <property type="match status" value="1"/>
</dbReference>
<dbReference type="InterPro" id="IPR002941">
    <property type="entry name" value="DNA_methylase_N4/N6"/>
</dbReference>
<organism evidence="11 12">
    <name type="scientific">Rhizobium chutanense</name>
    <dbReference type="NCBI Taxonomy" id="2035448"/>
    <lineage>
        <taxon>Bacteria</taxon>
        <taxon>Pseudomonadati</taxon>
        <taxon>Pseudomonadota</taxon>
        <taxon>Alphaproteobacteria</taxon>
        <taxon>Hyphomicrobiales</taxon>
        <taxon>Rhizobiaceae</taxon>
        <taxon>Rhizobium/Agrobacterium group</taxon>
        <taxon>Rhizobium</taxon>
    </lineage>
</organism>
<keyword evidence="4" id="KW-0949">S-adenosyl-L-methionine</keyword>
<comment type="similarity">
    <text evidence="1">Belongs to the N(4)/N(6)-methyltransferase family. N(4) subfamily.</text>
</comment>
<dbReference type="AlphaFoldDB" id="A0A3S0T605"/>
<dbReference type="InterPro" id="IPR001091">
    <property type="entry name" value="RM_Methyltransferase"/>
</dbReference>
<comment type="catalytic activity">
    <reaction evidence="7">
        <text>a 2'-deoxyadenosine in DNA + S-adenosyl-L-methionine = an N(6)-methyl-2'-deoxyadenosine in DNA + S-adenosyl-L-homocysteine + H(+)</text>
        <dbReference type="Rhea" id="RHEA:15197"/>
        <dbReference type="Rhea" id="RHEA-COMP:12418"/>
        <dbReference type="Rhea" id="RHEA-COMP:12419"/>
        <dbReference type="ChEBI" id="CHEBI:15378"/>
        <dbReference type="ChEBI" id="CHEBI:57856"/>
        <dbReference type="ChEBI" id="CHEBI:59789"/>
        <dbReference type="ChEBI" id="CHEBI:90615"/>
        <dbReference type="ChEBI" id="CHEBI:90616"/>
        <dbReference type="EC" id="2.1.1.72"/>
    </reaction>
</comment>
<evidence type="ECO:0000256" key="2">
    <source>
        <dbReference type="ARBA" id="ARBA00022603"/>
    </source>
</evidence>
<sequence length="319" mass="35650">MHYQPVRRNAEAIGHCEFHTADCVEVLPEIPNGSIDLIVTSPPYNVGKPYETRSALDTYVDFQTTVINECFRVLSANGSICWQVGNWVDASEIIPLDSIFIPIFRRLGMKIRSRVVWTFGHGLHCTKRFSGRHETIVWATKSDRYHFDLDSVRVPQKYPNKRHYKGPNIGQLSGHPLGKNPSDVWEISNVKNRHPEKTSHPCQFPEELVERLVLGLSKPDQTVLDPFAGSGTVGAVCNRLDRRSVLIERSPEYVDIIRDRLGGSKPQARTQVGGEIALDPTIGDLFLVDQTSTANPGSNPVPSPGYPLAFETILVEPTM</sequence>
<dbReference type="PROSITE" id="PS00093">
    <property type="entry name" value="N4_MTASE"/>
    <property type="match status" value="1"/>
</dbReference>
<reference evidence="11 12" key="1">
    <citation type="submission" date="2018-11" db="EMBL/GenBank/DDBJ databases">
        <title>Rhizobium chutanense sp. nov., isolated from root nodules of Phaseolus vulgaris in China.</title>
        <authorList>
            <person name="Huo Y."/>
        </authorList>
    </citation>
    <scope>NUCLEOTIDE SEQUENCE [LARGE SCALE GENOMIC DNA]</scope>
    <source>
        <strain evidence="11 12">C16</strain>
    </source>
</reference>
<dbReference type="Proteomes" id="UP000278081">
    <property type="component" value="Unassembled WGS sequence"/>
</dbReference>
<gene>
    <name evidence="11" type="ORF">EFR84_05805</name>
</gene>
<comment type="caution">
    <text evidence="11">The sequence shown here is derived from an EMBL/GenBank/DDBJ whole genome shotgun (WGS) entry which is preliminary data.</text>
</comment>
<feature type="domain" description="DNA methylase N-4/N-6" evidence="10">
    <location>
        <begin position="35"/>
        <end position="258"/>
    </location>
</feature>
<evidence type="ECO:0000256" key="4">
    <source>
        <dbReference type="ARBA" id="ARBA00022691"/>
    </source>
</evidence>
<dbReference type="GO" id="GO:0009307">
    <property type="term" value="P:DNA restriction-modification system"/>
    <property type="evidence" value="ECO:0007669"/>
    <property type="project" value="UniProtKB-KW"/>
</dbReference>
<protein>
    <recommendedName>
        <fullName evidence="9">Methyltransferase</fullName>
        <ecNumber evidence="9">2.1.1.-</ecNumber>
    </recommendedName>
</protein>
<evidence type="ECO:0000313" key="11">
    <source>
        <dbReference type="EMBL" id="RUM08305.1"/>
    </source>
</evidence>
<accession>A0A3S0T605</accession>
<evidence type="ECO:0000256" key="7">
    <source>
        <dbReference type="ARBA" id="ARBA00047942"/>
    </source>
</evidence>
<keyword evidence="6" id="KW-0238">DNA-binding</keyword>
<dbReference type="PANTHER" id="PTHR13370">
    <property type="entry name" value="RNA METHYLASE-RELATED"/>
    <property type="match status" value="1"/>
</dbReference>
<dbReference type="GO" id="GO:0032259">
    <property type="term" value="P:methylation"/>
    <property type="evidence" value="ECO:0007669"/>
    <property type="project" value="UniProtKB-KW"/>
</dbReference>
<evidence type="ECO:0000256" key="8">
    <source>
        <dbReference type="ARBA" id="ARBA00049120"/>
    </source>
</evidence>
<keyword evidence="5" id="KW-0680">Restriction system</keyword>
<dbReference type="InterPro" id="IPR029063">
    <property type="entry name" value="SAM-dependent_MTases_sf"/>
</dbReference>
<evidence type="ECO:0000256" key="6">
    <source>
        <dbReference type="ARBA" id="ARBA00023125"/>
    </source>
</evidence>
<dbReference type="InterPro" id="IPR017985">
    <property type="entry name" value="MeTrfase_CN4_CS"/>
</dbReference>
<keyword evidence="2 11" id="KW-0489">Methyltransferase</keyword>
<comment type="catalytic activity">
    <reaction evidence="8">
        <text>a 2'-deoxycytidine in DNA + S-adenosyl-L-methionine = an N(4)-methyl-2'-deoxycytidine in DNA + S-adenosyl-L-homocysteine + H(+)</text>
        <dbReference type="Rhea" id="RHEA:16857"/>
        <dbReference type="Rhea" id="RHEA-COMP:11369"/>
        <dbReference type="Rhea" id="RHEA-COMP:13674"/>
        <dbReference type="ChEBI" id="CHEBI:15378"/>
        <dbReference type="ChEBI" id="CHEBI:57856"/>
        <dbReference type="ChEBI" id="CHEBI:59789"/>
        <dbReference type="ChEBI" id="CHEBI:85452"/>
        <dbReference type="ChEBI" id="CHEBI:137933"/>
        <dbReference type="EC" id="2.1.1.113"/>
    </reaction>
</comment>
<dbReference type="Pfam" id="PF01555">
    <property type="entry name" value="N6_N4_Mtase"/>
    <property type="match status" value="1"/>
</dbReference>
<dbReference type="PANTHER" id="PTHR13370:SF3">
    <property type="entry name" value="TRNA (GUANINE(10)-N2)-METHYLTRANSFERASE HOMOLOG"/>
    <property type="match status" value="1"/>
</dbReference>
<proteinExistence type="inferred from homology"/>
<dbReference type="PRINTS" id="PR00508">
    <property type="entry name" value="S21N4MTFRASE"/>
</dbReference>
<dbReference type="GO" id="GO:0015667">
    <property type="term" value="F:site-specific DNA-methyltransferase (cytosine-N4-specific) activity"/>
    <property type="evidence" value="ECO:0007669"/>
    <property type="project" value="UniProtKB-EC"/>
</dbReference>
<evidence type="ECO:0000259" key="10">
    <source>
        <dbReference type="Pfam" id="PF01555"/>
    </source>
</evidence>
<dbReference type="OrthoDB" id="9773571at2"/>
<evidence type="ECO:0000256" key="5">
    <source>
        <dbReference type="ARBA" id="ARBA00022747"/>
    </source>
</evidence>
<dbReference type="EMBL" id="RJTJ01000004">
    <property type="protein sequence ID" value="RUM08305.1"/>
    <property type="molecule type" value="Genomic_DNA"/>
</dbReference>
<name>A0A3S0T605_9HYPH</name>
<dbReference type="EC" id="2.1.1.-" evidence="9"/>
<evidence type="ECO:0000256" key="9">
    <source>
        <dbReference type="RuleBase" id="RU362026"/>
    </source>
</evidence>